<dbReference type="Proteomes" id="UP000675881">
    <property type="component" value="Chromosome 1"/>
</dbReference>
<evidence type="ECO:0000313" key="1">
    <source>
        <dbReference type="EMBL" id="CAF2780416.1"/>
    </source>
</evidence>
<proteinExistence type="predicted"/>
<gene>
    <name evidence="1" type="ORF">LSAA_971</name>
</gene>
<accession>A0A7R8H0A4</accession>
<protein>
    <submittedName>
        <fullName evidence="1">(salmon louse) hypothetical protein</fullName>
    </submittedName>
</protein>
<reference evidence="1" key="1">
    <citation type="submission" date="2021-02" db="EMBL/GenBank/DDBJ databases">
        <authorList>
            <person name="Bekaert M."/>
        </authorList>
    </citation>
    <scope>NUCLEOTIDE SEQUENCE</scope>
    <source>
        <strain evidence="1">IoA-00</strain>
    </source>
</reference>
<organism evidence="1 2">
    <name type="scientific">Lepeophtheirus salmonis</name>
    <name type="common">Salmon louse</name>
    <name type="synonym">Caligus salmonis</name>
    <dbReference type="NCBI Taxonomy" id="72036"/>
    <lineage>
        <taxon>Eukaryota</taxon>
        <taxon>Metazoa</taxon>
        <taxon>Ecdysozoa</taxon>
        <taxon>Arthropoda</taxon>
        <taxon>Crustacea</taxon>
        <taxon>Multicrustacea</taxon>
        <taxon>Hexanauplia</taxon>
        <taxon>Copepoda</taxon>
        <taxon>Siphonostomatoida</taxon>
        <taxon>Caligidae</taxon>
        <taxon>Lepeophtheirus</taxon>
    </lineage>
</organism>
<dbReference type="EMBL" id="HG994580">
    <property type="protein sequence ID" value="CAF2780416.1"/>
    <property type="molecule type" value="Genomic_DNA"/>
</dbReference>
<dbReference type="AlphaFoldDB" id="A0A7R8H0A4"/>
<name>A0A7R8H0A4_LEPSM</name>
<keyword evidence="2" id="KW-1185">Reference proteome</keyword>
<evidence type="ECO:0000313" key="2">
    <source>
        <dbReference type="Proteomes" id="UP000675881"/>
    </source>
</evidence>
<sequence length="228" mass="26567">MPHTTFFGNEHTHPSENRNTLFPYNEQKELIFEILEAIERSSNNYEPLPWHIDSEDCNPYDECFPNHKSTTNDENDMRDIFGANCSGPPSEMISNCLKKNPIRLEKNEKRERVVIPLPTTPPTVHLTVSPVPHKEEQSPKKNRSYRIALAKGTPAEREIKKREANRRKKEAAKRSKLSNILNNAFVHHEERRKRHRSNNNSNKRGFKVAKTEKKTSCPQNDLINFPYI</sequence>